<accession>A0ABR7RTA4</accession>
<comment type="caution">
    <text evidence="2">The sequence shown here is derived from an EMBL/GenBank/DDBJ whole genome shotgun (WGS) entry which is preliminary data.</text>
</comment>
<dbReference type="Proteomes" id="UP000626026">
    <property type="component" value="Unassembled WGS sequence"/>
</dbReference>
<dbReference type="InterPro" id="IPR027275">
    <property type="entry name" value="PRC-brl_dom"/>
</dbReference>
<protein>
    <submittedName>
        <fullName evidence="2">PRC-barrel domain-containing protein</fullName>
    </submittedName>
</protein>
<proteinExistence type="predicted"/>
<dbReference type="Gene3D" id="2.30.30.240">
    <property type="entry name" value="PRC-barrel domain"/>
    <property type="match status" value="1"/>
</dbReference>
<evidence type="ECO:0000313" key="3">
    <source>
        <dbReference type="Proteomes" id="UP000626026"/>
    </source>
</evidence>
<reference evidence="2 3" key="1">
    <citation type="journal article" date="2013" name="Int. J. Syst. Evol. Microbiol.">
        <title>Roseomonas aerophila sp. nov., isolated from air.</title>
        <authorList>
            <person name="Kim S.J."/>
            <person name="Weon H.Y."/>
            <person name="Ahn J.H."/>
            <person name="Hong S.B."/>
            <person name="Seok S.J."/>
            <person name="Whang K.S."/>
            <person name="Kwon S.W."/>
        </authorList>
    </citation>
    <scope>NUCLEOTIDE SEQUENCE [LARGE SCALE GENOMIC DNA]</scope>
    <source>
        <strain evidence="2 3">NBRC 108923</strain>
    </source>
</reference>
<dbReference type="PANTHER" id="PTHR36505:SF1">
    <property type="entry name" value="BLR1072 PROTEIN"/>
    <property type="match status" value="1"/>
</dbReference>
<evidence type="ECO:0000259" key="1">
    <source>
        <dbReference type="Pfam" id="PF05239"/>
    </source>
</evidence>
<feature type="domain" description="PRC-barrel" evidence="1">
    <location>
        <begin position="19"/>
        <end position="92"/>
    </location>
</feature>
<dbReference type="SUPFAM" id="SSF50346">
    <property type="entry name" value="PRC-barrel domain"/>
    <property type="match status" value="1"/>
</dbReference>
<dbReference type="PANTHER" id="PTHR36505">
    <property type="entry name" value="BLR1072 PROTEIN"/>
    <property type="match status" value="1"/>
</dbReference>
<organism evidence="2 3">
    <name type="scientific">Teichococcus aerophilus</name>
    <dbReference type="NCBI Taxonomy" id="1224513"/>
    <lineage>
        <taxon>Bacteria</taxon>
        <taxon>Pseudomonadati</taxon>
        <taxon>Pseudomonadota</taxon>
        <taxon>Alphaproteobacteria</taxon>
        <taxon>Acetobacterales</taxon>
        <taxon>Roseomonadaceae</taxon>
        <taxon>Roseomonas</taxon>
    </lineage>
</organism>
<dbReference type="Pfam" id="PF05239">
    <property type="entry name" value="PRC"/>
    <property type="match status" value="1"/>
</dbReference>
<gene>
    <name evidence="2" type="ORF">IBL26_20600</name>
</gene>
<evidence type="ECO:0000313" key="2">
    <source>
        <dbReference type="EMBL" id="MBC9209257.1"/>
    </source>
</evidence>
<name>A0ABR7RTA4_9PROT</name>
<dbReference type="EMBL" id="JACTVA010000049">
    <property type="protein sequence ID" value="MBC9209257.1"/>
    <property type="molecule type" value="Genomic_DNA"/>
</dbReference>
<dbReference type="InterPro" id="IPR011033">
    <property type="entry name" value="PRC_barrel-like_sf"/>
</dbReference>
<sequence>MEPEGHKRVERDETPALISCDKVEGTAVYDRAGHRLGTIETLMIDKVSGVVRYAVLSFGGILGFGSQHYPLPWAQLHYDVGLGGYVVNLTEQQVHDAPSYRPGDSVDLSDRDWGEKVQGYYDGPRFGVSRL</sequence>
<keyword evidence="3" id="KW-1185">Reference proteome</keyword>